<dbReference type="RefSeq" id="WP_151203690.1">
    <property type="nucleotide sequence ID" value="NZ_JBDMDE010000001.1"/>
</dbReference>
<feature type="transmembrane region" description="Helical" evidence="1">
    <location>
        <begin position="9"/>
        <end position="32"/>
    </location>
</feature>
<sequence>MDKKDKDELIYGLIGLLIVALFSLFTSCRARIRYIPIGSSTDSIYIDKLIPYPMPADSASIRALMECDENGKVILRWLDIANSKNVELQFKIDSLGQVIANMKVKPDTIYLPSKEIIVDRKIEVPVEVERKLTKWEQFKMDVGGWAIGVLSGLLLLGVGCVIIWLIKKRR</sequence>
<keyword evidence="1" id="KW-0472">Membrane</keyword>
<protein>
    <submittedName>
        <fullName evidence="2">Uncharacterized protein</fullName>
    </submittedName>
</protein>
<dbReference type="Proteomes" id="UP001055114">
    <property type="component" value="Unassembled WGS sequence"/>
</dbReference>
<comment type="caution">
    <text evidence="2">The sequence shown here is derived from an EMBL/GenBank/DDBJ whole genome shotgun (WGS) entry which is preliminary data.</text>
</comment>
<name>A0AA37NQ91_9BACT</name>
<dbReference type="AlphaFoldDB" id="A0AA37NQ91"/>
<dbReference type="EMBL" id="BQNZ01000001">
    <property type="protein sequence ID" value="GKH71541.1"/>
    <property type="molecule type" value="Genomic_DNA"/>
</dbReference>
<evidence type="ECO:0000313" key="3">
    <source>
        <dbReference type="Proteomes" id="UP001055114"/>
    </source>
</evidence>
<dbReference type="PROSITE" id="PS51257">
    <property type="entry name" value="PROKAR_LIPOPROTEIN"/>
    <property type="match status" value="1"/>
</dbReference>
<accession>A0AA37NQ91</accession>
<gene>
    <name evidence="2" type="ORF">CE91St3_14040</name>
</gene>
<feature type="transmembrane region" description="Helical" evidence="1">
    <location>
        <begin position="142"/>
        <end position="166"/>
    </location>
</feature>
<reference evidence="2" key="1">
    <citation type="submission" date="2022-01" db="EMBL/GenBank/DDBJ databases">
        <title>Novel bile acid biosynthetic pathways are enriched in the microbiome of centenarians.</title>
        <authorList>
            <person name="Sato Y."/>
            <person name="Atarashi K."/>
            <person name="Plichta R.D."/>
            <person name="Arai Y."/>
            <person name="Sasajima S."/>
            <person name="Kearney M.S."/>
            <person name="Suda W."/>
            <person name="Takeshita K."/>
            <person name="Sasaki T."/>
            <person name="Okamoto S."/>
            <person name="Skelly N.A."/>
            <person name="Okamura Y."/>
            <person name="Vlamakis H."/>
            <person name="Li Y."/>
            <person name="Tanoue T."/>
            <person name="Takei H."/>
            <person name="Nittono H."/>
            <person name="Narushima S."/>
            <person name="Irie J."/>
            <person name="Itoh H."/>
            <person name="Moriya K."/>
            <person name="Sugiura Y."/>
            <person name="Suematsu M."/>
            <person name="Moritoki N."/>
            <person name="Shibata S."/>
            <person name="Littman R.D."/>
            <person name="Fischbach A.M."/>
            <person name="Uwamino Y."/>
            <person name="Inoue T."/>
            <person name="Honda A."/>
            <person name="Hattori M."/>
            <person name="Murai T."/>
            <person name="Xavier J.R."/>
            <person name="Hirose N."/>
            <person name="Honda K."/>
        </authorList>
    </citation>
    <scope>NUCLEOTIDE SEQUENCE</scope>
    <source>
        <strain evidence="2">CE91-St3</strain>
    </source>
</reference>
<proteinExistence type="predicted"/>
<keyword evidence="1" id="KW-1133">Transmembrane helix</keyword>
<organism evidence="2 3">
    <name type="scientific">Parabacteroides merdae</name>
    <dbReference type="NCBI Taxonomy" id="46503"/>
    <lineage>
        <taxon>Bacteria</taxon>
        <taxon>Pseudomonadati</taxon>
        <taxon>Bacteroidota</taxon>
        <taxon>Bacteroidia</taxon>
        <taxon>Bacteroidales</taxon>
        <taxon>Tannerellaceae</taxon>
        <taxon>Parabacteroides</taxon>
    </lineage>
</organism>
<evidence type="ECO:0000313" key="2">
    <source>
        <dbReference type="EMBL" id="GKH71541.1"/>
    </source>
</evidence>
<keyword evidence="1" id="KW-0812">Transmembrane</keyword>
<evidence type="ECO:0000256" key="1">
    <source>
        <dbReference type="SAM" id="Phobius"/>
    </source>
</evidence>